<evidence type="ECO:0000313" key="2">
    <source>
        <dbReference type="Proteomes" id="UP000322454"/>
    </source>
</evidence>
<dbReference type="Gene3D" id="3.40.1620.10">
    <property type="entry name" value="YefM-like domain"/>
    <property type="match status" value="1"/>
</dbReference>
<dbReference type="AlphaFoldDB" id="A0A520XAD0"/>
<sequence>MMKIRIGAYEAKTKLPMILRNVKDGQSYTITNRGEEVAELTPSLNMNKKNKDLAVEKIKALMLDNPVKGVNIKDIISESRP</sequence>
<organism evidence="1 2">
    <name type="scientific">Candidatus Acidulodesulfobacterium acidiphilum</name>
    <dbReference type="NCBI Taxonomy" id="2597224"/>
    <lineage>
        <taxon>Bacteria</taxon>
        <taxon>Deltaproteobacteria</taxon>
        <taxon>Candidatus Acidulodesulfobacterales</taxon>
        <taxon>Candidatus Acidulodesulfobacterium</taxon>
    </lineage>
</organism>
<dbReference type="Proteomes" id="UP000322454">
    <property type="component" value="Unassembled WGS sequence"/>
</dbReference>
<name>A0A520XAD0_9DELT</name>
<proteinExistence type="predicted"/>
<comment type="caution">
    <text evidence="1">The sequence shown here is derived from an EMBL/GenBank/DDBJ whole genome shotgun (WGS) entry which is preliminary data.</text>
</comment>
<dbReference type="NCBIfam" id="TIGR01552">
    <property type="entry name" value="phd_fam"/>
    <property type="match status" value="1"/>
</dbReference>
<reference evidence="1 2" key="1">
    <citation type="submission" date="2019-01" db="EMBL/GenBank/DDBJ databases">
        <title>Insights into ecological role of a new deltaproteobacterial order Candidatus Sinidesulfobacterales (Sva0485) by metagenomics and metatranscriptomics.</title>
        <authorList>
            <person name="Tan S."/>
            <person name="Liu J."/>
            <person name="Fang Y."/>
            <person name="Hedlund B."/>
            <person name="Lian Z.-H."/>
            <person name="Huang L.-Y."/>
            <person name="Li J.-T."/>
            <person name="Huang L.-N."/>
            <person name="Li W.-J."/>
            <person name="Jiang H.-C."/>
            <person name="Dong H.-L."/>
            <person name="Shu W.-S."/>
        </authorList>
    </citation>
    <scope>NUCLEOTIDE SEQUENCE [LARGE SCALE GENOMIC DNA]</scope>
    <source>
        <strain evidence="1">AP4</strain>
    </source>
</reference>
<dbReference type="EMBL" id="SHMQ01000024">
    <property type="protein sequence ID" value="RZV38112.1"/>
    <property type="molecule type" value="Genomic_DNA"/>
</dbReference>
<evidence type="ECO:0000313" key="1">
    <source>
        <dbReference type="EMBL" id="RZV38112.1"/>
    </source>
</evidence>
<accession>A0A520XAD0</accession>
<gene>
    <name evidence="1" type="ORF">EVJ48_07730</name>
</gene>
<protein>
    <submittedName>
        <fullName evidence="1">Type II toxin-antitoxin system prevent-host-death family antitoxin</fullName>
    </submittedName>
</protein>